<protein>
    <submittedName>
        <fullName evidence="1">Uncharacterized protein</fullName>
    </submittedName>
</protein>
<name>A0A0F6H5X8_LEPIR</name>
<dbReference type="AlphaFoldDB" id="A0A0F6H5X8"/>
<evidence type="ECO:0000313" key="1">
    <source>
        <dbReference type="EMBL" id="EKO23627.1"/>
    </source>
</evidence>
<organism evidence="1 2">
    <name type="scientific">Leptospira interrogans str. UI 12621</name>
    <dbReference type="NCBI Taxonomy" id="1049937"/>
    <lineage>
        <taxon>Bacteria</taxon>
        <taxon>Pseudomonadati</taxon>
        <taxon>Spirochaetota</taxon>
        <taxon>Spirochaetia</taxon>
        <taxon>Leptospirales</taxon>
        <taxon>Leptospiraceae</taxon>
        <taxon>Leptospira</taxon>
    </lineage>
</organism>
<dbReference type="EMBL" id="AHNQ02000043">
    <property type="protein sequence ID" value="EKO23627.1"/>
    <property type="molecule type" value="Genomic_DNA"/>
</dbReference>
<sequence>MKRLIILLMLGNCMFIDYFELLNLYAQKAMDMRSVESKKIVQYAEAFLKEYINTQYIFSEASEMKNIEQKFFDEKTTIGPGGDVDTGFLIDVIENFRITEVVNLKSYYEIVVQFIVKKECRFIDKTKISCKSVNVKKDVTLGVRKKGSEYVIDFVYSDALIKGQLLDIYAKRMKYQIVQ</sequence>
<proteinExistence type="predicted"/>
<comment type="caution">
    <text evidence="1">The sequence shown here is derived from an EMBL/GenBank/DDBJ whole genome shotgun (WGS) entry which is preliminary data.</text>
</comment>
<dbReference type="Proteomes" id="UP000006324">
    <property type="component" value="Unassembled WGS sequence"/>
</dbReference>
<reference evidence="1 2" key="1">
    <citation type="submission" date="2012-09" db="EMBL/GenBank/DDBJ databases">
        <authorList>
            <person name="Harkins D.M."/>
            <person name="Durkin A.S."/>
            <person name="Brinkac L.M."/>
            <person name="Selengut J.D."/>
            <person name="Sanka R."/>
            <person name="DePew J."/>
            <person name="Purushe J."/>
            <person name="Chanthongthip A."/>
            <person name="Lattana O."/>
            <person name="Phetsouvanh R."/>
            <person name="Newton P.N."/>
            <person name="Vinetz J.M."/>
            <person name="Sutton G.G."/>
            <person name="Nelson W.C."/>
            <person name="Fouts D.E."/>
        </authorList>
    </citation>
    <scope>NUCLEOTIDE SEQUENCE [LARGE SCALE GENOMIC DNA]</scope>
    <source>
        <strain evidence="1 2">UI 12621</strain>
    </source>
</reference>
<evidence type="ECO:0000313" key="2">
    <source>
        <dbReference type="Proteomes" id="UP000006324"/>
    </source>
</evidence>
<gene>
    <name evidence="1" type="ORF">LEP1GSC104_4935</name>
</gene>
<accession>A0A0F6H5X8</accession>